<proteinExistence type="predicted"/>
<protein>
    <recommendedName>
        <fullName evidence="3">DUF6777 domain-containing protein</fullName>
    </recommendedName>
</protein>
<feature type="compositionally biased region" description="Polar residues" evidence="1">
    <location>
        <begin position="53"/>
        <end position="63"/>
    </location>
</feature>
<feature type="region of interest" description="Disordered" evidence="1">
    <location>
        <begin position="292"/>
        <end position="414"/>
    </location>
</feature>
<keyword evidence="2" id="KW-0812">Transmembrane</keyword>
<feature type="compositionally biased region" description="Gly residues" evidence="1">
    <location>
        <begin position="182"/>
        <end position="218"/>
    </location>
</feature>
<feature type="compositionally biased region" description="Basic and acidic residues" evidence="1">
    <location>
        <begin position="292"/>
        <end position="328"/>
    </location>
</feature>
<feature type="compositionally biased region" description="Basic and acidic residues" evidence="1">
    <location>
        <begin position="337"/>
        <end position="369"/>
    </location>
</feature>
<feature type="region of interest" description="Disordered" evidence="1">
    <location>
        <begin position="1"/>
        <end position="23"/>
    </location>
</feature>
<keyword evidence="2" id="KW-1133">Transmembrane helix</keyword>
<name>A0ABP3LYZ6_SACER</name>
<keyword evidence="5" id="KW-1185">Reference proteome</keyword>
<comment type="caution">
    <text evidence="4">The sequence shown here is derived from an EMBL/GenBank/DDBJ whole genome shotgun (WGS) entry which is preliminary data.</text>
</comment>
<dbReference type="EMBL" id="BAAAGS010000002">
    <property type="protein sequence ID" value="GAA0509716.1"/>
    <property type="molecule type" value="Genomic_DNA"/>
</dbReference>
<feature type="region of interest" description="Disordered" evidence="1">
    <location>
        <begin position="160"/>
        <end position="234"/>
    </location>
</feature>
<feature type="transmembrane region" description="Helical" evidence="2">
    <location>
        <begin position="24"/>
        <end position="45"/>
    </location>
</feature>
<feature type="domain" description="DUF6777" evidence="3">
    <location>
        <begin position="77"/>
        <end position="178"/>
    </location>
</feature>
<sequence>MHDQGRSTATPAERPTGRTSRPKFTMTVAAVVALGLAGGSAWALMPGQTPVRQVSMESSSSPGDTPFVAPISDDGSDTSSCDANYLIGDMEADPVKARAWAEVFRMSAEEIPGFVSALTPEQLTSDTPVTSHGYKDGRFDARPTVLQAGTAVFVDDKGEPAVKCLNGNPLTKDETGKDSGSGDQGGAYGESGSATGGQVPGGSGGSGGNGSGGGGGSSGPTTPTEKELKDAADKAYIAHEKAKQNLHAVMEVSKQAWSEADAAQRELEALIAAGAKPEEIEKARKRYEAELEEAKKADADVLKAEKERQKAEKEQQRTQQAYEDHSGKPYEPPATPKDPKDTKDQKVVETQGEKTEDKSGAAVDAKPETEVTEETTEEKPVDEGTDTQDSEQEQQEENSPAQEVNTGAEAESAQ</sequence>
<reference evidence="5" key="1">
    <citation type="journal article" date="2019" name="Int. J. Syst. Evol. Microbiol.">
        <title>The Global Catalogue of Microorganisms (GCM) 10K type strain sequencing project: providing services to taxonomists for standard genome sequencing and annotation.</title>
        <authorList>
            <consortium name="The Broad Institute Genomics Platform"/>
            <consortium name="The Broad Institute Genome Sequencing Center for Infectious Disease"/>
            <person name="Wu L."/>
            <person name="Ma J."/>
        </authorList>
    </citation>
    <scope>NUCLEOTIDE SEQUENCE [LARGE SCALE GENOMIC DNA]</scope>
    <source>
        <strain evidence="5">JCM 10303</strain>
    </source>
</reference>
<gene>
    <name evidence="4" type="ORF">GCM10009533_05670</name>
</gene>
<evidence type="ECO:0000313" key="5">
    <source>
        <dbReference type="Proteomes" id="UP001500729"/>
    </source>
</evidence>
<dbReference type="Proteomes" id="UP001500729">
    <property type="component" value="Unassembled WGS sequence"/>
</dbReference>
<evidence type="ECO:0000313" key="4">
    <source>
        <dbReference type="EMBL" id="GAA0509716.1"/>
    </source>
</evidence>
<keyword evidence="2" id="KW-0472">Membrane</keyword>
<evidence type="ECO:0000259" key="3">
    <source>
        <dbReference type="Pfam" id="PF20568"/>
    </source>
</evidence>
<feature type="compositionally biased region" description="Basic and acidic residues" evidence="1">
    <location>
        <begin position="224"/>
        <end position="234"/>
    </location>
</feature>
<dbReference type="InterPro" id="IPR046704">
    <property type="entry name" value="DUF6777"/>
</dbReference>
<evidence type="ECO:0000256" key="1">
    <source>
        <dbReference type="SAM" id="MobiDB-lite"/>
    </source>
</evidence>
<feature type="compositionally biased region" description="Polar residues" evidence="1">
    <location>
        <begin position="1"/>
        <end position="10"/>
    </location>
</feature>
<evidence type="ECO:0000256" key="2">
    <source>
        <dbReference type="SAM" id="Phobius"/>
    </source>
</evidence>
<feature type="region of interest" description="Disordered" evidence="1">
    <location>
        <begin position="53"/>
        <end position="77"/>
    </location>
</feature>
<accession>A0ABP3LYZ6</accession>
<feature type="compositionally biased region" description="Acidic residues" evidence="1">
    <location>
        <begin position="383"/>
        <end position="396"/>
    </location>
</feature>
<organism evidence="4 5">
    <name type="scientific">Saccharopolyspora erythraea</name>
    <name type="common">Streptomyces erythraeus</name>
    <dbReference type="NCBI Taxonomy" id="1836"/>
    <lineage>
        <taxon>Bacteria</taxon>
        <taxon>Bacillati</taxon>
        <taxon>Actinomycetota</taxon>
        <taxon>Actinomycetes</taxon>
        <taxon>Pseudonocardiales</taxon>
        <taxon>Pseudonocardiaceae</taxon>
        <taxon>Saccharopolyspora</taxon>
    </lineage>
</organism>
<dbReference type="Pfam" id="PF20568">
    <property type="entry name" value="DUF6777"/>
    <property type="match status" value="1"/>
</dbReference>